<protein>
    <submittedName>
        <fullName evidence="1">Uncharacterized protein</fullName>
    </submittedName>
</protein>
<gene>
    <name evidence="1" type="ORF">GQ26_0151440</name>
</gene>
<dbReference type="AlphaFoldDB" id="A0A093V4F0"/>
<organism evidence="1">
    <name type="scientific">Talaromyces marneffei PM1</name>
    <dbReference type="NCBI Taxonomy" id="1077442"/>
    <lineage>
        <taxon>Eukaryota</taxon>
        <taxon>Fungi</taxon>
        <taxon>Dikarya</taxon>
        <taxon>Ascomycota</taxon>
        <taxon>Pezizomycotina</taxon>
        <taxon>Eurotiomycetes</taxon>
        <taxon>Eurotiomycetidae</taxon>
        <taxon>Eurotiales</taxon>
        <taxon>Trichocomaceae</taxon>
        <taxon>Talaromyces</taxon>
        <taxon>Talaromyces sect. Talaromyces</taxon>
    </lineage>
</organism>
<dbReference type="EMBL" id="JPOX01000015">
    <property type="protein sequence ID" value="KFX47427.1"/>
    <property type="molecule type" value="Genomic_DNA"/>
</dbReference>
<evidence type="ECO:0000313" key="1">
    <source>
        <dbReference type="EMBL" id="KFX47427.1"/>
    </source>
</evidence>
<comment type="caution">
    <text evidence="1">The sequence shown here is derived from an EMBL/GenBank/DDBJ whole genome shotgun (WGS) entry which is preliminary data.</text>
</comment>
<sequence>MATLSFIDSEDLNWTILSLYSQARIPDEFASSLPKGKRLRPISKGRFYRAVMGRFLDAKALQFSRLFPDYEESRQWQDSLAATWSNYHLRSFRESLEILEIFDFTYFLLSNALRVGMIPEIGNDIPRVIFHWAIAIEHLQAALTPFDILSLLASPSTLSESRYLSELFSQAKFLGMCEAEDDVAHKLKLENSSIPWRLYRGFRWRLAVRGRCFSDSFDEERVAHDIRQFELDEQYRRRPEQEQPELRYWWQDLYQSSNHEENAALSASFPENSALSVNFRETWVIEDGSSQAEVFAVLNAFEEYYVA</sequence>
<proteinExistence type="predicted"/>
<name>A0A093V4F0_TALMA</name>
<accession>A0A093V4F0</accession>
<reference evidence="1" key="1">
    <citation type="journal article" date="2014" name="PLoS Genet.">
        <title>Signature Gene Expression Reveals Novel Clues to the Molecular Mechanisms of Dimorphic Transition in Penicillium marneffei.</title>
        <authorList>
            <person name="Yang E."/>
            <person name="Wang G."/>
            <person name="Cai J."/>
            <person name="Woo P.C."/>
            <person name="Lau S.K."/>
            <person name="Yuen K.-Y."/>
            <person name="Chow W.-N."/>
            <person name="Lin X."/>
        </authorList>
    </citation>
    <scope>NUCLEOTIDE SEQUENCE [LARGE SCALE GENOMIC DNA]</scope>
    <source>
        <strain evidence="1">PM1</strain>
    </source>
</reference>
<dbReference type="HOGENOM" id="CLU_050908_0_0_1"/>